<evidence type="ECO:0000256" key="1">
    <source>
        <dbReference type="SAM" id="SignalP"/>
    </source>
</evidence>
<evidence type="ECO:0000313" key="4">
    <source>
        <dbReference type="Proteomes" id="UP001216139"/>
    </source>
</evidence>
<feature type="domain" description="SGNH hydrolase-type esterase" evidence="2">
    <location>
        <begin position="56"/>
        <end position="215"/>
    </location>
</feature>
<dbReference type="SUPFAM" id="SSF52266">
    <property type="entry name" value="SGNH hydrolase"/>
    <property type="match status" value="1"/>
</dbReference>
<dbReference type="Proteomes" id="UP001216139">
    <property type="component" value="Chromosome"/>
</dbReference>
<dbReference type="InterPro" id="IPR013830">
    <property type="entry name" value="SGNH_hydro"/>
</dbReference>
<name>A0ABY7T087_9SPHI</name>
<dbReference type="PANTHER" id="PTHR30383:SF5">
    <property type="entry name" value="SGNH HYDROLASE-TYPE ESTERASE DOMAIN-CONTAINING PROTEIN"/>
    <property type="match status" value="1"/>
</dbReference>
<dbReference type="InterPro" id="IPR051532">
    <property type="entry name" value="Ester_Hydrolysis_Enzymes"/>
</dbReference>
<gene>
    <name evidence="3" type="ORF">PQO05_14015</name>
</gene>
<feature type="chain" id="PRO_5046919796" evidence="1">
    <location>
        <begin position="18"/>
        <end position="228"/>
    </location>
</feature>
<reference evidence="3 4" key="1">
    <citation type="submission" date="2023-02" db="EMBL/GenBank/DDBJ databases">
        <title>Genome sequence of Mucilaginibacter jinjuensis strain KACC 16571.</title>
        <authorList>
            <person name="Kim S."/>
            <person name="Heo J."/>
            <person name="Kwon S.-W."/>
        </authorList>
    </citation>
    <scope>NUCLEOTIDE SEQUENCE [LARGE SCALE GENOMIC DNA]</scope>
    <source>
        <strain evidence="3 4">KACC 16571</strain>
    </source>
</reference>
<dbReference type="Pfam" id="PF13472">
    <property type="entry name" value="Lipase_GDSL_2"/>
    <property type="match status" value="1"/>
</dbReference>
<dbReference type="Gene3D" id="3.40.50.1110">
    <property type="entry name" value="SGNH hydrolase"/>
    <property type="match status" value="1"/>
</dbReference>
<feature type="signal peptide" evidence="1">
    <location>
        <begin position="1"/>
        <end position="17"/>
    </location>
</feature>
<dbReference type="PANTHER" id="PTHR30383">
    <property type="entry name" value="THIOESTERASE 1/PROTEASE 1/LYSOPHOSPHOLIPASE L1"/>
    <property type="match status" value="1"/>
</dbReference>
<sequence length="228" mass="25960">MKYLLFMLMLLPVALKAQNKLTNQNLFDTIPTLPDHYKQRVEQFSHEPVTTGHIIFLGNSITEMGDWKKATNDTTVINRGIGGDVTYGILKRLDDIVVRKPSKLFILIGINDISKDIPDAVIADNYLKIVNTIHAKSPATKIYVQSILPLDPTHDRFPQHYDKQEHVISVNKLIKANAGAGNYTFINIYPLFLNKEGHLDSQYTIEGLHLKPESYLVWVKFLKDKGYL</sequence>
<organism evidence="3 4">
    <name type="scientific">Mucilaginibacter jinjuensis</name>
    <dbReference type="NCBI Taxonomy" id="1176721"/>
    <lineage>
        <taxon>Bacteria</taxon>
        <taxon>Pseudomonadati</taxon>
        <taxon>Bacteroidota</taxon>
        <taxon>Sphingobacteriia</taxon>
        <taxon>Sphingobacteriales</taxon>
        <taxon>Sphingobacteriaceae</taxon>
        <taxon>Mucilaginibacter</taxon>
    </lineage>
</organism>
<proteinExistence type="predicted"/>
<dbReference type="InterPro" id="IPR036514">
    <property type="entry name" value="SGNH_hydro_sf"/>
</dbReference>
<accession>A0ABY7T087</accession>
<keyword evidence="4" id="KW-1185">Reference proteome</keyword>
<dbReference type="EMBL" id="CP117167">
    <property type="protein sequence ID" value="WCT09845.1"/>
    <property type="molecule type" value="Genomic_DNA"/>
</dbReference>
<protein>
    <submittedName>
        <fullName evidence="3">GDSL-type esterase/lipase family protein</fullName>
    </submittedName>
</protein>
<keyword evidence="1" id="KW-0732">Signal</keyword>
<evidence type="ECO:0000259" key="2">
    <source>
        <dbReference type="Pfam" id="PF13472"/>
    </source>
</evidence>
<evidence type="ECO:0000313" key="3">
    <source>
        <dbReference type="EMBL" id="WCT09845.1"/>
    </source>
</evidence>
<dbReference type="RefSeq" id="WP_273627938.1">
    <property type="nucleotide sequence ID" value="NZ_CP117167.1"/>
</dbReference>